<dbReference type="Proteomes" id="UP001154400">
    <property type="component" value="Chromosome"/>
</dbReference>
<evidence type="ECO:0000313" key="1">
    <source>
        <dbReference type="EMBL" id="CBH49641.1"/>
    </source>
</evidence>
<sequence length="44" mass="4471">MSSAELIPVADFLVDFVGAAGDFFSGLSFFLGSLDAVSALFPAA</sequence>
<dbReference type="AlphaFoldDB" id="A0A3S5YAP4"/>
<dbReference type="GeneID" id="77231722"/>
<evidence type="ECO:0000313" key="2">
    <source>
        <dbReference type="Proteomes" id="UP000006892"/>
    </source>
</evidence>
<proteinExistence type="predicted"/>
<gene>
    <name evidence="1" type="ordered locus">REQ_36530</name>
</gene>
<dbReference type="KEGG" id="req:REQ_36530"/>
<name>A0A3S5YAP4_RHOH1</name>
<reference evidence="1" key="1">
    <citation type="journal article" date="2010" name="PLoS Genet.">
        <title>The genome of a pathogenic rhodococcus: cooptive virulence underpinned by key gene acquisitions.</title>
        <authorList>
            <person name="Letek M."/>
            <person name="Gonzalez P."/>
            <person name="Macarthur I."/>
            <person name="Rodriguez H."/>
            <person name="Freeman T.C."/>
            <person name="Valero-Rello A."/>
            <person name="Blanco M."/>
            <person name="Buckley T."/>
            <person name="Cherevach I."/>
            <person name="Fahey R."/>
            <person name="Hapeshi A."/>
            <person name="Holdstock J."/>
            <person name="Leadon D."/>
            <person name="Navas J."/>
            <person name="Ocampo A."/>
            <person name="Quail M.A."/>
            <person name="Sanders M."/>
            <person name="Scortti M.M."/>
            <person name="Prescott J.F."/>
            <person name="Fogarty U."/>
            <person name="Meijer W.G."/>
            <person name="Parkhill J."/>
            <person name="Bentley S.D."/>
            <person name="Vazquez-Boland J.A."/>
        </authorList>
    </citation>
    <scope>NUCLEOTIDE SEQUENCE [LARGE SCALE GENOMIC DNA]</scope>
    <source>
        <strain evidence="1 2">103S</strain>
    </source>
</reference>
<organism evidence="1">
    <name type="scientific">Rhodococcus hoagii (strain 103S)</name>
    <name type="common">Rhodococcus equi</name>
    <dbReference type="NCBI Taxonomy" id="685727"/>
    <lineage>
        <taxon>Bacteria</taxon>
        <taxon>Bacillati</taxon>
        <taxon>Actinomycetota</taxon>
        <taxon>Actinomycetes</taxon>
        <taxon>Mycobacteriales</taxon>
        <taxon>Nocardiaceae</taxon>
        <taxon>Prescottella</taxon>
    </lineage>
</organism>
<dbReference type="EMBL" id="FN563149">
    <property type="protein sequence ID" value="CBH49641.1"/>
    <property type="molecule type" value="Genomic_DNA"/>
</dbReference>
<dbReference type="RefSeq" id="WP_005518268.1">
    <property type="nucleotide sequence ID" value="NC_014659.1"/>
</dbReference>
<protein>
    <submittedName>
        <fullName evidence="1">Membrane protein</fullName>
    </submittedName>
</protein>
<accession>A0A3S5YAP4</accession>